<dbReference type="PROSITE" id="PS01283">
    <property type="entry name" value="TBOX_1"/>
    <property type="match status" value="1"/>
</dbReference>
<evidence type="ECO:0000256" key="5">
    <source>
        <dbReference type="ARBA" id="ARBA00023163"/>
    </source>
</evidence>
<keyword evidence="4 7" id="KW-0238">DNA-binding</keyword>
<dbReference type="FunFam" id="2.60.40.820:FF:000010">
    <property type="entry name" value="T-box transcription factor TBX6"/>
    <property type="match status" value="1"/>
</dbReference>
<dbReference type="GO" id="GO:0000785">
    <property type="term" value="C:chromatin"/>
    <property type="evidence" value="ECO:0007669"/>
    <property type="project" value="TreeGrafter"/>
</dbReference>
<evidence type="ECO:0000256" key="4">
    <source>
        <dbReference type="ARBA" id="ARBA00023125"/>
    </source>
</evidence>
<sequence length="462" mass="53198">MLITGTYDEIRGNTRYKSVQGRCLVETTITISTQSFDALVNFFCDDLPLEREELTPADERMSSNGWLCQPNPPLLHGVTAELANRNLWQQFHEYNTEMIITKSGRRMFPYVQININGLQKREIYHVFLEIAPASNQRHKYCGYENGNKNGNVGGWSIAGPADPQHPLNRRLYQHPDSPATGEHWMENSINFIKLKLTNNVNDKSNAILTSMHKYVPKLWIIRCTNATSYNELFSHPAASFIFNETEFIAVTAYQNENITKLKINNNPFAKGFRETGQSRFKRKYQQSDQQSQLGSNGADDERGSVSFSDSDSNHVSSERSSLVSSEENLTQESKRLRREIESNTDNDARNDVRRIAANLFEPIIADPGIALNDENEVHLHRPWLNPPPHSQMIPPLYYNRSSLNYQYGNTWYTDNVQNYMTLRDSHQFQFSNCYCHHILNVFGERTISTLISFCPYCTINKR</sequence>
<feature type="domain" description="T-box" evidence="9">
    <location>
        <begin position="82"/>
        <end position="274"/>
    </location>
</feature>
<reference evidence="10 11" key="1">
    <citation type="submission" date="2015-09" db="EMBL/GenBank/DDBJ databases">
        <title>Atta colombica WGS genome.</title>
        <authorList>
            <person name="Nygaard S."/>
            <person name="Hu H."/>
            <person name="Boomsma J."/>
            <person name="Zhang G."/>
        </authorList>
    </citation>
    <scope>NUCLEOTIDE SEQUENCE [LARGE SCALE GENOMIC DNA]</scope>
    <source>
        <strain evidence="10">Treedump-2</strain>
        <tissue evidence="10">Whole body</tissue>
    </source>
</reference>
<dbReference type="InterPro" id="IPR046360">
    <property type="entry name" value="T-box_DNA-bd"/>
</dbReference>
<protein>
    <submittedName>
        <fullName evidence="10">T-box protein 2</fullName>
    </submittedName>
</protein>
<dbReference type="GO" id="GO:0000981">
    <property type="term" value="F:DNA-binding transcription factor activity, RNA polymerase II-specific"/>
    <property type="evidence" value="ECO:0007669"/>
    <property type="project" value="TreeGrafter"/>
</dbReference>
<dbReference type="STRING" id="520822.A0A195BD77"/>
<dbReference type="InterPro" id="IPR036960">
    <property type="entry name" value="T-box_sf"/>
</dbReference>
<feature type="compositionally biased region" description="Basic and acidic residues" evidence="8">
    <location>
        <begin position="332"/>
        <end position="343"/>
    </location>
</feature>
<keyword evidence="2" id="KW-0217">Developmental protein</keyword>
<evidence type="ECO:0000256" key="1">
    <source>
        <dbReference type="ARBA" id="ARBA00004123"/>
    </source>
</evidence>
<evidence type="ECO:0000256" key="2">
    <source>
        <dbReference type="ARBA" id="ARBA00022473"/>
    </source>
</evidence>
<dbReference type="Gene3D" id="2.60.40.820">
    <property type="entry name" value="Transcription factor, T-box"/>
    <property type="match status" value="1"/>
</dbReference>
<dbReference type="SUPFAM" id="SSF49417">
    <property type="entry name" value="p53-like transcription factors"/>
    <property type="match status" value="1"/>
</dbReference>
<dbReference type="GO" id="GO:0000978">
    <property type="term" value="F:RNA polymerase II cis-regulatory region sequence-specific DNA binding"/>
    <property type="evidence" value="ECO:0007669"/>
    <property type="project" value="InterPro"/>
</dbReference>
<feature type="compositionally biased region" description="Low complexity" evidence="8">
    <location>
        <begin position="304"/>
        <end position="328"/>
    </location>
</feature>
<dbReference type="Proteomes" id="UP000078540">
    <property type="component" value="Unassembled WGS sequence"/>
</dbReference>
<proteinExistence type="predicted"/>
<evidence type="ECO:0000256" key="3">
    <source>
        <dbReference type="ARBA" id="ARBA00023015"/>
    </source>
</evidence>
<gene>
    <name evidence="10" type="ORF">ALC53_07017</name>
</gene>
<dbReference type="InterPro" id="IPR018186">
    <property type="entry name" value="TF_T-box_CS"/>
</dbReference>
<organism evidence="10 11">
    <name type="scientific">Atta colombica</name>
    <dbReference type="NCBI Taxonomy" id="520822"/>
    <lineage>
        <taxon>Eukaryota</taxon>
        <taxon>Metazoa</taxon>
        <taxon>Ecdysozoa</taxon>
        <taxon>Arthropoda</taxon>
        <taxon>Hexapoda</taxon>
        <taxon>Insecta</taxon>
        <taxon>Pterygota</taxon>
        <taxon>Neoptera</taxon>
        <taxon>Endopterygota</taxon>
        <taxon>Hymenoptera</taxon>
        <taxon>Apocrita</taxon>
        <taxon>Aculeata</taxon>
        <taxon>Formicoidea</taxon>
        <taxon>Formicidae</taxon>
        <taxon>Myrmicinae</taxon>
        <taxon>Atta</taxon>
    </lineage>
</organism>
<keyword evidence="3" id="KW-0805">Transcription regulation</keyword>
<keyword evidence="6 7" id="KW-0539">Nucleus</keyword>
<evidence type="ECO:0000313" key="10">
    <source>
        <dbReference type="EMBL" id="KYM82526.1"/>
    </source>
</evidence>
<dbReference type="EMBL" id="KQ976511">
    <property type="protein sequence ID" value="KYM82526.1"/>
    <property type="molecule type" value="Genomic_DNA"/>
</dbReference>
<evidence type="ECO:0000313" key="11">
    <source>
        <dbReference type="Proteomes" id="UP000078540"/>
    </source>
</evidence>
<comment type="caution">
    <text evidence="7">Lacks conserved residue(s) required for the propagation of feature annotation.</text>
</comment>
<dbReference type="AlphaFoldDB" id="A0A195BD77"/>
<evidence type="ECO:0000259" key="9">
    <source>
        <dbReference type="PROSITE" id="PS50252"/>
    </source>
</evidence>
<dbReference type="InterPro" id="IPR008967">
    <property type="entry name" value="p53-like_TF_DNA-bd_sf"/>
</dbReference>
<dbReference type="SMART" id="SM00425">
    <property type="entry name" value="TBOX"/>
    <property type="match status" value="1"/>
</dbReference>
<dbReference type="Pfam" id="PF00907">
    <property type="entry name" value="T-box"/>
    <property type="match status" value="1"/>
</dbReference>
<dbReference type="PANTHER" id="PTHR11267">
    <property type="entry name" value="T-BOX PROTEIN-RELATED"/>
    <property type="match status" value="1"/>
</dbReference>
<dbReference type="PRINTS" id="PR00937">
    <property type="entry name" value="TBOX"/>
</dbReference>
<evidence type="ECO:0000256" key="6">
    <source>
        <dbReference type="ARBA" id="ARBA00023242"/>
    </source>
</evidence>
<name>A0A195BD77_9HYME</name>
<accession>A0A195BD77</accession>
<feature type="compositionally biased region" description="Polar residues" evidence="8">
    <location>
        <begin position="286"/>
        <end position="295"/>
    </location>
</feature>
<dbReference type="PROSITE" id="PS50252">
    <property type="entry name" value="TBOX_3"/>
    <property type="match status" value="1"/>
</dbReference>
<dbReference type="GO" id="GO:0001708">
    <property type="term" value="P:cell fate specification"/>
    <property type="evidence" value="ECO:0007669"/>
    <property type="project" value="TreeGrafter"/>
</dbReference>
<dbReference type="PANTHER" id="PTHR11267:SF204">
    <property type="entry name" value="SPADETAIL"/>
    <property type="match status" value="1"/>
</dbReference>
<keyword evidence="11" id="KW-1185">Reference proteome</keyword>
<feature type="region of interest" description="Disordered" evidence="8">
    <location>
        <begin position="275"/>
        <end position="343"/>
    </location>
</feature>
<keyword evidence="5" id="KW-0804">Transcription</keyword>
<dbReference type="GO" id="GO:0005634">
    <property type="term" value="C:nucleus"/>
    <property type="evidence" value="ECO:0007669"/>
    <property type="project" value="UniProtKB-SubCell"/>
</dbReference>
<evidence type="ECO:0000256" key="8">
    <source>
        <dbReference type="SAM" id="MobiDB-lite"/>
    </source>
</evidence>
<comment type="subcellular location">
    <subcellularLocation>
        <location evidence="1 7">Nucleus</location>
    </subcellularLocation>
</comment>
<dbReference type="InterPro" id="IPR001699">
    <property type="entry name" value="TF_T-box"/>
</dbReference>
<dbReference type="GO" id="GO:0045893">
    <property type="term" value="P:positive regulation of DNA-templated transcription"/>
    <property type="evidence" value="ECO:0007669"/>
    <property type="project" value="InterPro"/>
</dbReference>
<evidence type="ECO:0000256" key="7">
    <source>
        <dbReference type="PROSITE-ProRule" id="PRU00201"/>
    </source>
</evidence>